<sequence>MGSLIDQQ</sequence>
<proteinExistence type="predicted"/>
<organism evidence="1">
    <name type="scientific">Anguilla anguilla</name>
    <name type="common">European freshwater eel</name>
    <name type="synonym">Muraena anguilla</name>
    <dbReference type="NCBI Taxonomy" id="7936"/>
    <lineage>
        <taxon>Eukaryota</taxon>
        <taxon>Metazoa</taxon>
        <taxon>Chordata</taxon>
        <taxon>Craniata</taxon>
        <taxon>Vertebrata</taxon>
        <taxon>Euteleostomi</taxon>
        <taxon>Actinopterygii</taxon>
        <taxon>Neopterygii</taxon>
        <taxon>Teleostei</taxon>
        <taxon>Anguilliformes</taxon>
        <taxon>Anguillidae</taxon>
        <taxon>Anguilla</taxon>
    </lineage>
</organism>
<evidence type="ECO:0000313" key="1">
    <source>
        <dbReference type="EMBL" id="JAH38746.1"/>
    </source>
</evidence>
<name>A0A0E9SBX4_ANGAN</name>
<accession>A0A0E9SBX4</accession>
<protein>
    <submittedName>
        <fullName evidence="1">Uncharacterized protein</fullName>
    </submittedName>
</protein>
<dbReference type="EMBL" id="GBXM01069831">
    <property type="protein sequence ID" value="JAH38746.1"/>
    <property type="molecule type" value="Transcribed_RNA"/>
</dbReference>
<reference evidence="1" key="1">
    <citation type="submission" date="2014-11" db="EMBL/GenBank/DDBJ databases">
        <authorList>
            <person name="Amaro Gonzalez C."/>
        </authorList>
    </citation>
    <scope>NUCLEOTIDE SEQUENCE</scope>
</reference>
<reference evidence="1" key="2">
    <citation type="journal article" date="2015" name="Fish Shellfish Immunol.">
        <title>Early steps in the European eel (Anguilla anguilla)-Vibrio vulnificus interaction in the gills: Role of the RtxA13 toxin.</title>
        <authorList>
            <person name="Callol A."/>
            <person name="Pajuelo D."/>
            <person name="Ebbesson L."/>
            <person name="Teles M."/>
            <person name="MacKenzie S."/>
            <person name="Amaro C."/>
        </authorList>
    </citation>
    <scope>NUCLEOTIDE SEQUENCE</scope>
</reference>